<dbReference type="InterPro" id="IPR012744">
    <property type="entry name" value="Nitri_red_NirB"/>
</dbReference>
<dbReference type="InterPro" id="IPR006066">
    <property type="entry name" value="NO2/SO3_Rdtase_FeS/sirohaem_BS"/>
</dbReference>
<dbReference type="Pfam" id="PF18267">
    <property type="entry name" value="Rubredoxin_C"/>
    <property type="match status" value="1"/>
</dbReference>
<keyword evidence="10" id="KW-0560">Oxidoreductase</keyword>
<dbReference type="SUPFAM" id="SSF51905">
    <property type="entry name" value="FAD/NAD(P)-binding domain"/>
    <property type="match status" value="2"/>
</dbReference>
<proteinExistence type="inferred from homology"/>
<dbReference type="InterPro" id="IPR006067">
    <property type="entry name" value="NO2/SO3_Rdtase_4Fe4S_dom"/>
</dbReference>
<dbReference type="InterPro" id="IPR023753">
    <property type="entry name" value="FAD/NAD-binding_dom"/>
</dbReference>
<keyword evidence="5 16" id="KW-0349">Heme</keyword>
<evidence type="ECO:0000256" key="13">
    <source>
        <dbReference type="ARBA" id="ARBA00023063"/>
    </source>
</evidence>
<evidence type="ECO:0000259" key="18">
    <source>
        <dbReference type="Pfam" id="PF03460"/>
    </source>
</evidence>
<dbReference type="GO" id="GO:0051537">
    <property type="term" value="F:2 iron, 2 sulfur cluster binding"/>
    <property type="evidence" value="ECO:0007669"/>
    <property type="project" value="UniProtKB-KW"/>
</dbReference>
<keyword evidence="9 15" id="KW-0274">FAD</keyword>
<dbReference type="Gene3D" id="1.10.10.1100">
    <property type="entry name" value="BFD-like [2Fe-2S]-binding domain"/>
    <property type="match status" value="1"/>
</dbReference>
<keyword evidence="11 16" id="KW-0408">Iron</keyword>
<dbReference type="InterPro" id="IPR041575">
    <property type="entry name" value="Rubredoxin_C"/>
</dbReference>
<feature type="domain" description="BFD-like [2Fe-2S]-binding" evidence="19">
    <location>
        <begin position="419"/>
        <end position="465"/>
    </location>
</feature>
<comment type="cofactor">
    <cofactor evidence="14">
        <name>[2Fe-2S] cluster</name>
        <dbReference type="ChEBI" id="CHEBI:190135"/>
    </cofactor>
</comment>
<evidence type="ECO:0000256" key="1">
    <source>
        <dbReference type="ARBA" id="ARBA00001974"/>
    </source>
</evidence>
<protein>
    <submittedName>
        <fullName evidence="22">Nitrite reductase large subunit</fullName>
    </submittedName>
</protein>
<comment type="cofactor">
    <cofactor evidence="1 15">
        <name>FAD</name>
        <dbReference type="ChEBI" id="CHEBI:57692"/>
    </cofactor>
</comment>
<evidence type="ECO:0000256" key="9">
    <source>
        <dbReference type="ARBA" id="ARBA00022827"/>
    </source>
</evidence>
<keyword evidence="13 15" id="KW-0534">Nitrate assimilation</keyword>
<dbReference type="Pfam" id="PF07992">
    <property type="entry name" value="Pyr_redox_2"/>
    <property type="match status" value="1"/>
</dbReference>
<dbReference type="AlphaFoldDB" id="A0A2A3JYV3"/>
<dbReference type="Pfam" id="PF03460">
    <property type="entry name" value="NIR_SIR_ferr"/>
    <property type="match status" value="1"/>
</dbReference>
<feature type="domain" description="Nitrite/Sulfite reductase ferredoxin-like" evidence="18">
    <location>
        <begin position="556"/>
        <end position="618"/>
    </location>
</feature>
<evidence type="ECO:0000256" key="15">
    <source>
        <dbReference type="PIRNR" id="PIRNR037149"/>
    </source>
</evidence>
<evidence type="ECO:0000256" key="14">
    <source>
        <dbReference type="ARBA" id="ARBA00034078"/>
    </source>
</evidence>
<evidence type="ECO:0000259" key="21">
    <source>
        <dbReference type="Pfam" id="PF18267"/>
    </source>
</evidence>
<dbReference type="PRINTS" id="PR00411">
    <property type="entry name" value="PNDRDTASEI"/>
</dbReference>
<feature type="domain" description="NADH-rubredoxin oxidoreductase C-terminal" evidence="21">
    <location>
        <begin position="315"/>
        <end position="381"/>
    </location>
</feature>
<feature type="binding site" description="axial binding residue" evidence="16">
    <location>
        <position position="681"/>
    </location>
    <ligand>
        <name>siroheme</name>
        <dbReference type="ChEBI" id="CHEBI:60052"/>
    </ligand>
    <ligandPart>
        <name>Fe</name>
        <dbReference type="ChEBI" id="CHEBI:18248"/>
    </ligandPart>
</feature>
<evidence type="ECO:0000256" key="7">
    <source>
        <dbReference type="ARBA" id="ARBA00022714"/>
    </source>
</evidence>
<feature type="binding site" evidence="16">
    <location>
        <position position="637"/>
    </location>
    <ligand>
        <name>[4Fe-4S] cluster</name>
        <dbReference type="ChEBI" id="CHEBI:49883"/>
    </ligand>
</feature>
<evidence type="ECO:0000256" key="8">
    <source>
        <dbReference type="ARBA" id="ARBA00022723"/>
    </source>
</evidence>
<dbReference type="SUPFAM" id="SSF56014">
    <property type="entry name" value="Nitrite and sulphite reductase 4Fe-4S domain-like"/>
    <property type="match status" value="1"/>
</dbReference>
<feature type="domain" description="FAD/NAD(P)-binding" evidence="20">
    <location>
        <begin position="4"/>
        <end position="278"/>
    </location>
</feature>
<name>A0A2A3JYV3_9RHOB</name>
<evidence type="ECO:0000256" key="6">
    <source>
        <dbReference type="ARBA" id="ARBA00022630"/>
    </source>
</evidence>
<keyword evidence="6 15" id="KW-0285">Flavoprotein</keyword>
<dbReference type="Pfam" id="PF01077">
    <property type="entry name" value="NIR_SIR"/>
    <property type="match status" value="1"/>
</dbReference>
<evidence type="ECO:0000259" key="19">
    <source>
        <dbReference type="Pfam" id="PF04324"/>
    </source>
</evidence>
<feature type="binding site" evidence="16">
    <location>
        <position position="677"/>
    </location>
    <ligand>
        <name>[4Fe-4S] cluster</name>
        <dbReference type="ChEBI" id="CHEBI:49883"/>
    </ligand>
</feature>
<dbReference type="GO" id="GO:0042128">
    <property type="term" value="P:nitrate assimilation"/>
    <property type="evidence" value="ECO:0007669"/>
    <property type="project" value="UniProtKB-UniRule"/>
</dbReference>
<feature type="binding site" evidence="16">
    <location>
        <position position="681"/>
    </location>
    <ligand>
        <name>[4Fe-4S] cluster</name>
        <dbReference type="ChEBI" id="CHEBI:49883"/>
    </ligand>
</feature>
<dbReference type="PIRSF" id="PIRSF037149">
    <property type="entry name" value="NirB"/>
    <property type="match status" value="1"/>
</dbReference>
<feature type="binding site" evidence="16">
    <location>
        <position position="643"/>
    </location>
    <ligand>
        <name>[4Fe-4S] cluster</name>
        <dbReference type="ChEBI" id="CHEBI:49883"/>
    </ligand>
</feature>
<comment type="similarity">
    <text evidence="3">Belongs to the nitrite and sulfite reductase 4Fe-4S domain family.</text>
</comment>
<dbReference type="GO" id="GO:0050661">
    <property type="term" value="F:NADP binding"/>
    <property type="evidence" value="ECO:0007669"/>
    <property type="project" value="UniProtKB-UniRule"/>
</dbReference>
<dbReference type="InterPro" id="IPR052034">
    <property type="entry name" value="NasD-like"/>
</dbReference>
<dbReference type="GO" id="GO:0020037">
    <property type="term" value="F:heme binding"/>
    <property type="evidence" value="ECO:0007669"/>
    <property type="project" value="InterPro"/>
</dbReference>
<dbReference type="PANTHER" id="PTHR43809">
    <property type="entry name" value="NITRITE REDUCTASE (NADH) LARGE SUBUNIT"/>
    <property type="match status" value="1"/>
</dbReference>
<dbReference type="PRINTS" id="PR00368">
    <property type="entry name" value="FADPNR"/>
</dbReference>
<keyword evidence="12 16" id="KW-0411">Iron-sulfur</keyword>
<comment type="cofactor">
    <cofactor evidence="16">
        <name>[4Fe-4S] cluster</name>
        <dbReference type="ChEBI" id="CHEBI:49883"/>
    </cofactor>
    <text evidence="16">Binds 1 [4Fe-4S] cluster per subunit.</text>
</comment>
<dbReference type="InterPro" id="IPR005117">
    <property type="entry name" value="NiRdtase/SiRdtase_haem-b_fer"/>
</dbReference>
<keyword evidence="8 16" id="KW-0479">Metal-binding</keyword>
<accession>A0A2A3JYV3</accession>
<dbReference type="Gene3D" id="3.30.413.10">
    <property type="entry name" value="Sulfite Reductase Hemoprotein, domain 1"/>
    <property type="match status" value="1"/>
</dbReference>
<comment type="caution">
    <text evidence="22">The sequence shown here is derived from an EMBL/GenBank/DDBJ whole genome shotgun (WGS) entry which is preliminary data.</text>
</comment>
<dbReference type="InterPro" id="IPR007419">
    <property type="entry name" value="BFD-like_2Fe2S-bd_dom"/>
</dbReference>
<dbReference type="PRINTS" id="PR00397">
    <property type="entry name" value="SIROHAEM"/>
</dbReference>
<sequence>MAKKLIVIGAGMASGRMLEHLIDANPDAYDITLFNAEPRGNYNRLMLSPVLSGEKTYEDIVTHDAAWYEERGVTCRFGEKVVAIDTAAKLVTGEKGTLPYDKLVIATGSNPFIIPLPGHDLEGVIPYRDLEDTEAMMALGADKRAVVIGGGLLGLEAAAGMAARGTEVDVVHIMGHLMERQLDEAAGYLLRRSLTEKGIRVHCKANSKQILSDGNGHVRALQLDDGTELPCDLLVMAVGIRPSTALGKEAGLEVNRGIVVDDHMVTSNPDVLALGECVEHAGAIFGLVAPLYDQAKVLAKTLLGEEARFVQKEVATKLKVTGCDLFSAGDFAEGEGREDIVFRDPARGVYKRLILEGNRLIGAVMYGDTADGAWFHGLIKDATDVEEMRETLIFGPAYQGGAAADPMAAVAALPRDAEICGCNGVCKGQIEDAINAGAGDLGAVRAKTKASASCGTCTGLVEQILGATLGDAFVLPTAQPVCGCTDLSHEDVRRLIKSQALKSQEAVWQELGWTTRNGCHTCRPAVNFYLLADWPLDYVDDPQSRFVNERNHANIQKDGTYSVMPRMWGGMTTPQELMAIAQAAEKYGATVKVTGGQRIDLLGVKKEDLPAIWHDLNQAGMVSGHAYTKGLRTVKTCVGSEWCRFGTQDSTGLGIALERRLWGSWTPHKVKLGVSGCPRNCAEATCKDVGIVCVDSGFQIGVAGAAGMDVKETERLVDVRTEDEAMEWTVAFVQLYRENAKYLDRPYKWVAKVGLDWVKETLADAAERQALVERFDISQSVYQKDPWAERAKPEVARRFHPLADLTLEAAE</sequence>
<dbReference type="UniPathway" id="UPA00653"/>
<dbReference type="GO" id="GO:0051539">
    <property type="term" value="F:4 iron, 4 sulfur cluster binding"/>
    <property type="evidence" value="ECO:0007669"/>
    <property type="project" value="UniProtKB-KW"/>
</dbReference>
<dbReference type="InterPro" id="IPR017121">
    <property type="entry name" value="Nitrite_Rdtase_lsu"/>
</dbReference>
<dbReference type="InterPro" id="IPR045854">
    <property type="entry name" value="NO2/SO3_Rdtase_4Fe4S_sf"/>
</dbReference>
<dbReference type="InterPro" id="IPR041854">
    <property type="entry name" value="BFD-like_2Fe2S-bd_dom_sf"/>
</dbReference>
<dbReference type="CDD" id="cd19944">
    <property type="entry name" value="NirB_Fer2_BFD-like_2"/>
    <property type="match status" value="1"/>
</dbReference>
<keyword evidence="7" id="KW-0001">2Fe-2S</keyword>
<dbReference type="NCBIfam" id="TIGR02374">
    <property type="entry name" value="nitri_red_nirB"/>
    <property type="match status" value="1"/>
</dbReference>
<evidence type="ECO:0000256" key="10">
    <source>
        <dbReference type="ARBA" id="ARBA00023002"/>
    </source>
</evidence>
<gene>
    <name evidence="22" type="ORF">CLG85_06330</name>
</gene>
<comment type="pathway">
    <text evidence="2">Nitrogen metabolism; nitrate reduction (assimilation).</text>
</comment>
<keyword evidence="4 16" id="KW-0004">4Fe-4S</keyword>
<dbReference type="Gene3D" id="3.90.480.10">
    <property type="entry name" value="Sulfite Reductase Hemoprotein,Domain 2"/>
    <property type="match status" value="1"/>
</dbReference>
<evidence type="ECO:0000256" key="5">
    <source>
        <dbReference type="ARBA" id="ARBA00022617"/>
    </source>
</evidence>
<evidence type="ECO:0000256" key="16">
    <source>
        <dbReference type="PIRSR" id="PIRSR037149-1"/>
    </source>
</evidence>
<evidence type="ECO:0000256" key="4">
    <source>
        <dbReference type="ARBA" id="ARBA00022485"/>
    </source>
</evidence>
<reference evidence="22" key="1">
    <citation type="submission" date="2017-09" db="EMBL/GenBank/DDBJ databases">
        <title>Yangia sp. SAOS 153D whole genome sequencing.</title>
        <authorList>
            <person name="Verma A."/>
            <person name="Krishnamurthi S."/>
        </authorList>
    </citation>
    <scope>NUCLEOTIDE SEQUENCE [LARGE SCALE GENOMIC DNA]</scope>
    <source>
        <strain evidence="22">SAOS 153D</strain>
    </source>
</reference>
<evidence type="ECO:0000256" key="12">
    <source>
        <dbReference type="ARBA" id="ARBA00023014"/>
    </source>
</evidence>
<evidence type="ECO:0000256" key="3">
    <source>
        <dbReference type="ARBA" id="ARBA00010429"/>
    </source>
</evidence>
<dbReference type="InterPro" id="IPR036188">
    <property type="entry name" value="FAD/NAD-bd_sf"/>
</dbReference>
<dbReference type="InterPro" id="IPR016156">
    <property type="entry name" value="FAD/NAD-linked_Rdtase_dimer_sf"/>
</dbReference>
<dbReference type="SUPFAM" id="SSF55124">
    <property type="entry name" value="Nitrite/Sulfite reductase N-terminal domain-like"/>
    <property type="match status" value="1"/>
</dbReference>
<evidence type="ECO:0000256" key="11">
    <source>
        <dbReference type="ARBA" id="ARBA00023004"/>
    </source>
</evidence>
<dbReference type="Pfam" id="PF04324">
    <property type="entry name" value="Fer2_BFD"/>
    <property type="match status" value="2"/>
</dbReference>
<comment type="cofactor">
    <cofactor evidence="16">
        <name>siroheme</name>
        <dbReference type="ChEBI" id="CHEBI:60052"/>
    </cofactor>
    <text evidence="16">Binds 1 siroheme per subunit.</text>
</comment>
<dbReference type="OrthoDB" id="9768666at2"/>
<evidence type="ECO:0000259" key="20">
    <source>
        <dbReference type="Pfam" id="PF07992"/>
    </source>
</evidence>
<organism evidence="22">
    <name type="scientific">Alloyangia mangrovi</name>
    <dbReference type="NCBI Taxonomy" id="1779329"/>
    <lineage>
        <taxon>Bacteria</taxon>
        <taxon>Pseudomonadati</taxon>
        <taxon>Pseudomonadota</taxon>
        <taxon>Alphaproteobacteria</taxon>
        <taxon>Rhodobacterales</taxon>
        <taxon>Roseobacteraceae</taxon>
        <taxon>Alloyangia</taxon>
    </lineage>
</organism>
<dbReference type="Gene3D" id="3.30.390.30">
    <property type="match status" value="1"/>
</dbReference>
<dbReference type="GO" id="GO:0050660">
    <property type="term" value="F:flavin adenine dinucleotide binding"/>
    <property type="evidence" value="ECO:0007669"/>
    <property type="project" value="UniProtKB-UniRule"/>
</dbReference>
<evidence type="ECO:0000256" key="2">
    <source>
        <dbReference type="ARBA" id="ARBA00005096"/>
    </source>
</evidence>
<evidence type="ECO:0000313" key="22">
    <source>
        <dbReference type="EMBL" id="PBD20007.1"/>
    </source>
</evidence>
<feature type="domain" description="Nitrite/sulphite reductase 4Fe-4S" evidence="17">
    <location>
        <begin position="629"/>
        <end position="765"/>
    </location>
</feature>
<dbReference type="GO" id="GO:0046872">
    <property type="term" value="F:metal ion binding"/>
    <property type="evidence" value="ECO:0007669"/>
    <property type="project" value="UniProtKB-KW"/>
</dbReference>
<dbReference type="PANTHER" id="PTHR43809:SF1">
    <property type="entry name" value="NITRITE REDUCTASE (NADH) LARGE SUBUNIT"/>
    <property type="match status" value="1"/>
</dbReference>
<dbReference type="PROSITE" id="PS00365">
    <property type="entry name" value="NIR_SIR"/>
    <property type="match status" value="1"/>
</dbReference>
<dbReference type="GO" id="GO:0098809">
    <property type="term" value="F:nitrite reductase activity"/>
    <property type="evidence" value="ECO:0007669"/>
    <property type="project" value="InterPro"/>
</dbReference>
<feature type="domain" description="BFD-like [2Fe-2S]-binding" evidence="19">
    <location>
        <begin position="481"/>
        <end position="530"/>
    </location>
</feature>
<dbReference type="EMBL" id="NTHN01000081">
    <property type="protein sequence ID" value="PBD20007.1"/>
    <property type="molecule type" value="Genomic_DNA"/>
</dbReference>
<evidence type="ECO:0000259" key="17">
    <source>
        <dbReference type="Pfam" id="PF01077"/>
    </source>
</evidence>
<dbReference type="Gene3D" id="3.50.50.60">
    <property type="entry name" value="FAD/NAD(P)-binding domain"/>
    <property type="match status" value="2"/>
</dbReference>
<dbReference type="InterPro" id="IPR036136">
    <property type="entry name" value="Nit/Sulf_reduc_fer-like_dom_sf"/>
</dbReference>
<dbReference type="CDD" id="cd19943">
    <property type="entry name" value="NirB_Fer2_BFD-like_1"/>
    <property type="match status" value="1"/>
</dbReference>